<evidence type="ECO:0000313" key="5">
    <source>
        <dbReference type="Proteomes" id="UP000240393"/>
    </source>
</evidence>
<dbReference type="EMBL" id="KU686206">
    <property type="protein sequence ID" value="AOV60645.1"/>
    <property type="molecule type" value="Genomic_DNA"/>
</dbReference>
<dbReference type="Proteomes" id="UP000241903">
    <property type="component" value="Segment"/>
</dbReference>
<sequence>MKVIDTICFSTVISVFKDFLSEEENDLVCSEIISANVDGNGSRKWLSGENSPDNSFGTNFCRQNQVLRKLAEKVTRHITSYQRDVYKSTHEIKLRECWYNRYTGYQYQEMHQHLPSLLSCVYYAKLPEGSKGLTFTNPFVKSEYPKTNLKASHTMDNFTLEVKERDVIVFPSHVPHMVPAGVNKEPRMTVSFNFE</sequence>
<dbReference type="Pfam" id="PF13759">
    <property type="entry name" value="2OG-FeII_Oxy_5"/>
    <property type="match status" value="1"/>
</dbReference>
<dbReference type="KEGG" id="vg:30307626"/>
<keyword evidence="4" id="KW-1185">Reference proteome</keyword>
<dbReference type="Proteomes" id="UP000240393">
    <property type="component" value="Segment"/>
</dbReference>
<dbReference type="OrthoDB" id="12155at10239"/>
<evidence type="ECO:0000313" key="2">
    <source>
        <dbReference type="EMBL" id="AOV60417.1"/>
    </source>
</evidence>
<evidence type="ECO:0000313" key="3">
    <source>
        <dbReference type="EMBL" id="AOV60645.1"/>
    </source>
</evidence>
<dbReference type="EMBL" id="KU686204">
    <property type="protein sequence ID" value="AOV60189.1"/>
    <property type="molecule type" value="Genomic_DNA"/>
</dbReference>
<dbReference type="Proteomes" id="UP000202784">
    <property type="component" value="Segment"/>
</dbReference>
<protein>
    <submittedName>
        <fullName evidence="2">Uncharacterized protein</fullName>
    </submittedName>
</protein>
<reference evidence="4 5" key="1">
    <citation type="journal article" date="2016" name="Virology">
        <title>The genomic content and context of auxiliary metabolic genes in marine cyanomyoviruses.</title>
        <authorList>
            <person name="Crummett L.T."/>
            <person name="Puxty R.J."/>
            <person name="Weihe C."/>
            <person name="Marston M.F."/>
            <person name="Martiny J.B."/>
        </authorList>
    </citation>
    <scope>NUCLEOTIDE SEQUENCE [LARGE SCALE GENOMIC DNA]</scope>
    <source>
        <strain evidence="1">0808SB05</strain>
        <strain evidence="2">0908SB82</strain>
        <strain evidence="3">1109NB16</strain>
    </source>
</reference>
<dbReference type="GeneID" id="30307626"/>
<dbReference type="Gene3D" id="2.60.120.620">
    <property type="entry name" value="q2cbj1_9rhob like domain"/>
    <property type="match status" value="1"/>
</dbReference>
<evidence type="ECO:0000313" key="4">
    <source>
        <dbReference type="Proteomes" id="UP000202784"/>
    </source>
</evidence>
<dbReference type="InterPro" id="IPR012668">
    <property type="entry name" value="CHP02466"/>
</dbReference>
<evidence type="ECO:0000313" key="6">
    <source>
        <dbReference type="Proteomes" id="UP000241903"/>
    </source>
</evidence>
<evidence type="ECO:0000313" key="1">
    <source>
        <dbReference type="EMBL" id="AOV60189.1"/>
    </source>
</evidence>
<organism evidence="2 6">
    <name type="scientific">Synechococcus phage S-CAM9</name>
    <dbReference type="NCBI Taxonomy" id="1883369"/>
    <lineage>
        <taxon>Viruses</taxon>
        <taxon>Duplodnaviria</taxon>
        <taxon>Heunggongvirae</taxon>
        <taxon>Uroviricota</taxon>
        <taxon>Caudoviricetes</taxon>
        <taxon>Pantevenvirales</taxon>
        <taxon>Kyanoviridae</taxon>
        <taxon>Kanaloavirus</taxon>
        <taxon>Kanaloavirus scam9</taxon>
    </lineage>
</organism>
<dbReference type="EMBL" id="KU686205">
    <property type="protein sequence ID" value="AOV60417.1"/>
    <property type="molecule type" value="Genomic_DNA"/>
</dbReference>
<name>A0A1D8KPD6_9CAUD</name>
<accession>A0A1D8KPD6</accession>
<proteinExistence type="predicted"/>
<gene>
    <name evidence="3" type="ORF">N161109_042</name>
    <name evidence="1" type="ORF">S050808_042</name>
    <name evidence="2" type="ORF">S820908_042</name>
</gene>
<dbReference type="RefSeq" id="YP_009322477.1">
    <property type="nucleotide sequence ID" value="NC_031922.1"/>
</dbReference>